<dbReference type="AlphaFoldDB" id="A0A2P6FAD2"/>
<dbReference type="GO" id="GO:0003676">
    <property type="term" value="F:nucleic acid binding"/>
    <property type="evidence" value="ECO:0007669"/>
    <property type="project" value="InterPro"/>
</dbReference>
<keyword evidence="3" id="KW-1185">Reference proteome</keyword>
<dbReference type="OrthoDB" id="9803231at2"/>
<sequence length="328" mass="39506">MKKYERLDINERVNLEKLKDNDLFKKKNGTINIRKIAKQMNRDYKTIWQELNVFDNINDYNATKAQKIHDKNKRQCRKYSMLNSQELSYFSNEYNNFGRSPQNIIMSYELQYNVKFGVCFKTMYKYIRLGYFNLSKDNLYFKNKKRKTKNGEKNDNRGVLLNIRDYKQFLNDYGDDFSFSGIWEMDTLDCGNFHLLVLVNRKSKIVFYDILFTKKASIVLMVLMKMIRQIGSNKFSCILTDRGKEFYKWKPIEKSFKIRVYFCDPGKPKQKALVERINRDIRRWFGSNEPLINIRSRLKNVLNILNTTIRPCLENFTSKQYFKKIFVH</sequence>
<dbReference type="Proteomes" id="UP000031565">
    <property type="component" value="Unassembled WGS sequence"/>
</dbReference>
<reference evidence="2 3" key="1">
    <citation type="journal article" date="2015" name="MBio">
        <title>Genome sequence of the Drosophila melanogaster male-killing Spiroplasma strain MSRO endosymbiont.</title>
        <authorList>
            <person name="Paredes J.C."/>
            <person name="Herren J.K."/>
            <person name="Schupfer F."/>
            <person name="Marin R."/>
            <person name="Claverol S."/>
            <person name="Kuo C.H."/>
            <person name="Lemaitre B."/>
            <person name="Beven L."/>
        </authorList>
    </citation>
    <scope>NUCLEOTIDE SEQUENCE [LARGE SCALE GENOMIC DNA]</scope>
    <source>
        <strain evidence="2 3">MSRO</strain>
    </source>
</reference>
<dbReference type="InterPro" id="IPR036397">
    <property type="entry name" value="RNaseH_sf"/>
</dbReference>
<dbReference type="Gene3D" id="3.30.420.10">
    <property type="entry name" value="Ribonuclease H-like superfamily/Ribonuclease H"/>
    <property type="match status" value="1"/>
</dbReference>
<feature type="domain" description="Integrase catalytic" evidence="1">
    <location>
        <begin position="174"/>
        <end position="328"/>
    </location>
</feature>
<dbReference type="InterPro" id="IPR051917">
    <property type="entry name" value="Transposase-Integrase"/>
</dbReference>
<accession>A0A2P6FAD2</accession>
<dbReference type="SUPFAM" id="SSF53098">
    <property type="entry name" value="Ribonuclease H-like"/>
    <property type="match status" value="1"/>
</dbReference>
<dbReference type="RefSeq" id="WP_040092568.1">
    <property type="nucleotide sequence ID" value="NZ_CM020866.1"/>
</dbReference>
<organism evidence="2 3">
    <name type="scientific">Spiroplasma poulsonii</name>
    <dbReference type="NCBI Taxonomy" id="2138"/>
    <lineage>
        <taxon>Bacteria</taxon>
        <taxon>Bacillati</taxon>
        <taxon>Mycoplasmatota</taxon>
        <taxon>Mollicutes</taxon>
        <taxon>Entomoplasmatales</taxon>
        <taxon>Spiroplasmataceae</taxon>
        <taxon>Spiroplasma</taxon>
    </lineage>
</organism>
<dbReference type="GO" id="GO:0032196">
    <property type="term" value="P:transposition"/>
    <property type="evidence" value="ECO:0007669"/>
    <property type="project" value="TreeGrafter"/>
</dbReference>
<gene>
    <name evidence="2" type="ORF">SMSRO_SF001620</name>
</gene>
<protein>
    <submittedName>
        <fullName evidence="2">Integrase core domain</fullName>
    </submittedName>
</protein>
<dbReference type="GO" id="GO:0005829">
    <property type="term" value="C:cytosol"/>
    <property type="evidence" value="ECO:0007669"/>
    <property type="project" value="TreeGrafter"/>
</dbReference>
<dbReference type="Pfam" id="PF00665">
    <property type="entry name" value="rve"/>
    <property type="match status" value="1"/>
</dbReference>
<evidence type="ECO:0000259" key="1">
    <source>
        <dbReference type="PROSITE" id="PS50994"/>
    </source>
</evidence>
<dbReference type="NCBIfam" id="NF033563">
    <property type="entry name" value="transpos_IS30"/>
    <property type="match status" value="1"/>
</dbReference>
<evidence type="ECO:0000313" key="3">
    <source>
        <dbReference type="Proteomes" id="UP000031565"/>
    </source>
</evidence>
<evidence type="ECO:0000313" key="2">
    <source>
        <dbReference type="EMBL" id="PQM30400.1"/>
    </source>
</evidence>
<dbReference type="PANTHER" id="PTHR10948:SF23">
    <property type="entry name" value="TRANSPOSASE INSI FOR INSERTION SEQUENCE ELEMENT IS30A-RELATED"/>
    <property type="match status" value="1"/>
</dbReference>
<dbReference type="PROSITE" id="PS50994">
    <property type="entry name" value="INTEGRASE"/>
    <property type="match status" value="1"/>
</dbReference>
<dbReference type="EMBL" id="JTLV02000001">
    <property type="protein sequence ID" value="PQM30400.1"/>
    <property type="molecule type" value="Genomic_DNA"/>
</dbReference>
<name>A0A2P6FAD2_9MOLU</name>
<dbReference type="GO" id="GO:0015074">
    <property type="term" value="P:DNA integration"/>
    <property type="evidence" value="ECO:0007669"/>
    <property type="project" value="InterPro"/>
</dbReference>
<dbReference type="PANTHER" id="PTHR10948">
    <property type="entry name" value="TRANSPOSASE"/>
    <property type="match status" value="1"/>
</dbReference>
<proteinExistence type="predicted"/>
<dbReference type="InterPro" id="IPR012337">
    <property type="entry name" value="RNaseH-like_sf"/>
</dbReference>
<comment type="caution">
    <text evidence="2">The sequence shown here is derived from an EMBL/GenBank/DDBJ whole genome shotgun (WGS) entry which is preliminary data.</text>
</comment>
<dbReference type="InterPro" id="IPR053392">
    <property type="entry name" value="Transposase_IS30-like"/>
</dbReference>
<dbReference type="InterPro" id="IPR001584">
    <property type="entry name" value="Integrase_cat-core"/>
</dbReference>
<dbReference type="GO" id="GO:0004803">
    <property type="term" value="F:transposase activity"/>
    <property type="evidence" value="ECO:0007669"/>
    <property type="project" value="TreeGrafter"/>
</dbReference>